<dbReference type="InterPro" id="IPR036890">
    <property type="entry name" value="HATPase_C_sf"/>
</dbReference>
<dbReference type="PANTHER" id="PTHR43711">
    <property type="entry name" value="TWO-COMPONENT HISTIDINE KINASE"/>
    <property type="match status" value="1"/>
</dbReference>
<dbReference type="GO" id="GO:0000160">
    <property type="term" value="P:phosphorelay signal transduction system"/>
    <property type="evidence" value="ECO:0007669"/>
    <property type="project" value="UniProtKB-KW"/>
</dbReference>
<protein>
    <recommendedName>
        <fullName evidence="2">histidine kinase</fullName>
        <ecNumber evidence="2">2.7.13.3</ecNumber>
    </recommendedName>
</protein>
<dbReference type="SUPFAM" id="SSF55874">
    <property type="entry name" value="ATPase domain of HSP90 chaperone/DNA topoisomerase II/histidine kinase"/>
    <property type="match status" value="1"/>
</dbReference>
<keyword evidence="5" id="KW-0902">Two-component regulatory system</keyword>
<keyword evidence="3" id="KW-0808">Transferase</keyword>
<dbReference type="AlphaFoldDB" id="A0A7J7FPJ2"/>
<dbReference type="GO" id="GO:0004673">
    <property type="term" value="F:protein histidine kinase activity"/>
    <property type="evidence" value="ECO:0007669"/>
    <property type="project" value="UniProtKB-EC"/>
</dbReference>
<keyword evidence="4" id="KW-0418">Kinase</keyword>
<organism evidence="6 7">
    <name type="scientific">Camellia sinensis</name>
    <name type="common">Tea plant</name>
    <name type="synonym">Thea sinensis</name>
    <dbReference type="NCBI Taxonomy" id="4442"/>
    <lineage>
        <taxon>Eukaryota</taxon>
        <taxon>Viridiplantae</taxon>
        <taxon>Streptophyta</taxon>
        <taxon>Embryophyta</taxon>
        <taxon>Tracheophyta</taxon>
        <taxon>Spermatophyta</taxon>
        <taxon>Magnoliopsida</taxon>
        <taxon>eudicotyledons</taxon>
        <taxon>Gunneridae</taxon>
        <taxon>Pentapetalae</taxon>
        <taxon>asterids</taxon>
        <taxon>Ericales</taxon>
        <taxon>Theaceae</taxon>
        <taxon>Camellia</taxon>
    </lineage>
</organism>
<comment type="caution">
    <text evidence="6">The sequence shown here is derived from an EMBL/GenBank/DDBJ whole genome shotgun (WGS) entry which is preliminary data.</text>
</comment>
<reference evidence="7" key="1">
    <citation type="journal article" date="2020" name="Nat. Commun.">
        <title>Genome assembly of wild tea tree DASZ reveals pedigree and selection history of tea varieties.</title>
        <authorList>
            <person name="Zhang W."/>
            <person name="Zhang Y."/>
            <person name="Qiu H."/>
            <person name="Guo Y."/>
            <person name="Wan H."/>
            <person name="Zhang X."/>
            <person name="Scossa F."/>
            <person name="Alseekh S."/>
            <person name="Zhang Q."/>
            <person name="Wang P."/>
            <person name="Xu L."/>
            <person name="Schmidt M.H."/>
            <person name="Jia X."/>
            <person name="Li D."/>
            <person name="Zhu A."/>
            <person name="Guo F."/>
            <person name="Chen W."/>
            <person name="Ni D."/>
            <person name="Usadel B."/>
            <person name="Fernie A.R."/>
            <person name="Wen W."/>
        </authorList>
    </citation>
    <scope>NUCLEOTIDE SEQUENCE [LARGE SCALE GENOMIC DNA]</scope>
    <source>
        <strain evidence="7">cv. G240</strain>
    </source>
</reference>
<reference evidence="6 7" key="2">
    <citation type="submission" date="2020-07" db="EMBL/GenBank/DDBJ databases">
        <title>Genome assembly of wild tea tree DASZ reveals pedigree and selection history of tea varieties.</title>
        <authorList>
            <person name="Zhang W."/>
        </authorList>
    </citation>
    <scope>NUCLEOTIDE SEQUENCE [LARGE SCALE GENOMIC DNA]</scope>
    <source>
        <strain evidence="7">cv. G240</strain>
        <tissue evidence="6">Leaf</tissue>
    </source>
</reference>
<evidence type="ECO:0000256" key="2">
    <source>
        <dbReference type="ARBA" id="ARBA00012438"/>
    </source>
</evidence>
<dbReference type="InterPro" id="IPR050736">
    <property type="entry name" value="Sensor_HK_Regulatory"/>
</dbReference>
<evidence type="ECO:0000256" key="4">
    <source>
        <dbReference type="ARBA" id="ARBA00022777"/>
    </source>
</evidence>
<dbReference type="PANTHER" id="PTHR43711:SF1">
    <property type="entry name" value="HISTIDINE KINASE 1"/>
    <property type="match status" value="1"/>
</dbReference>
<accession>A0A7J7FPJ2</accession>
<dbReference type="Proteomes" id="UP000593564">
    <property type="component" value="Unassembled WGS sequence"/>
</dbReference>
<gene>
    <name evidence="6" type="ORF">HYC85_030936</name>
</gene>
<evidence type="ECO:0000256" key="3">
    <source>
        <dbReference type="ARBA" id="ARBA00022679"/>
    </source>
</evidence>
<evidence type="ECO:0000313" key="7">
    <source>
        <dbReference type="Proteomes" id="UP000593564"/>
    </source>
</evidence>
<keyword evidence="7" id="KW-1185">Reference proteome</keyword>
<name>A0A7J7FPJ2_CAMSI</name>
<evidence type="ECO:0000256" key="1">
    <source>
        <dbReference type="ARBA" id="ARBA00000085"/>
    </source>
</evidence>
<dbReference type="EMBL" id="JACBKZ010000015">
    <property type="protein sequence ID" value="KAF5930063.1"/>
    <property type="molecule type" value="Genomic_DNA"/>
</dbReference>
<comment type="catalytic activity">
    <reaction evidence="1">
        <text>ATP + protein L-histidine = ADP + protein N-phospho-L-histidine.</text>
        <dbReference type="EC" id="2.7.13.3"/>
    </reaction>
</comment>
<sequence length="100" mass="11508">MPRLVQGDSARVVQIFANLISNSIKFTTSGYIVLRGWCENPNTSSNGRKFHLNPKESWSTHKTILKQYVNHAKRSCKKDNKVILWFEVDDTSCGMYLRAM</sequence>
<evidence type="ECO:0000313" key="6">
    <source>
        <dbReference type="EMBL" id="KAF5930063.1"/>
    </source>
</evidence>
<dbReference type="EC" id="2.7.13.3" evidence="2"/>
<proteinExistence type="predicted"/>
<dbReference type="Gene3D" id="3.30.565.10">
    <property type="entry name" value="Histidine kinase-like ATPase, C-terminal domain"/>
    <property type="match status" value="1"/>
</dbReference>
<evidence type="ECO:0000256" key="5">
    <source>
        <dbReference type="ARBA" id="ARBA00023012"/>
    </source>
</evidence>